<evidence type="ECO:0000256" key="1">
    <source>
        <dbReference type="SAM" id="SignalP"/>
    </source>
</evidence>
<comment type="caution">
    <text evidence="2">The sequence shown here is derived from an EMBL/GenBank/DDBJ whole genome shotgun (WGS) entry which is preliminary data.</text>
</comment>
<protein>
    <submittedName>
        <fullName evidence="2">Right-handed parallel beta-helix repeat-containing protein</fullName>
    </submittedName>
</protein>
<sequence>MKKRSLIISLLLACVVASMPVYADTPPSCDVPVLPGGSASVGDHNDLNAAIDAAQTAGEKLVLPSRKVYEIGGTVTIPTGAEIDFNFSTIRRKAGSGVFDMIRNADPVNGNNRIRLSNLIIDGNKGADQLVATQPTHRFSGLRLEKVDDSYLRGIVVTGTVNAEIGGNGAAGIYVKNSKRIDAYELTGYDNDRTAILLDRSQNIRIFGSLTCGNLGSGISSYDADEAEYHDIVTHHNGYSNLSVNGERSKVSNVLSYESAFSGLNIGHEIAEGRADDTVVTNVHSYNNNYEGLTITGSARVQVVNLVVYGNRRNNIQVYGGSTASKLTNIVSRNSAGGQGIVYKSGTGHSLVAAEVYGNAYSGIYVQKPSSVTDPVSLTVGYGVKIYNNGQLNSTVSGIVLENSRDSQIIGAEIYDDQAVKTQGYGVSVSGGSGHAFALNNIHDNATSQIRLLGSPANLKFSLNVPSTYDSTGW</sequence>
<accession>A0ABV5VYW7</accession>
<evidence type="ECO:0000313" key="2">
    <source>
        <dbReference type="EMBL" id="MFB9753504.1"/>
    </source>
</evidence>
<feature type="signal peptide" evidence="1">
    <location>
        <begin position="1"/>
        <end position="23"/>
    </location>
</feature>
<keyword evidence="1" id="KW-0732">Signal</keyword>
<dbReference type="Gene3D" id="2.160.20.10">
    <property type="entry name" value="Single-stranded right-handed beta-helix, Pectin lyase-like"/>
    <property type="match status" value="1"/>
</dbReference>
<dbReference type="InterPro" id="IPR012334">
    <property type="entry name" value="Pectin_lyas_fold"/>
</dbReference>
<dbReference type="SMART" id="SM00710">
    <property type="entry name" value="PbH1"/>
    <property type="match status" value="10"/>
</dbReference>
<dbReference type="SUPFAM" id="SSF51126">
    <property type="entry name" value="Pectin lyase-like"/>
    <property type="match status" value="1"/>
</dbReference>
<reference evidence="2 3" key="1">
    <citation type="submission" date="2024-09" db="EMBL/GenBank/DDBJ databases">
        <authorList>
            <person name="Sun Q."/>
            <person name="Mori K."/>
        </authorList>
    </citation>
    <scope>NUCLEOTIDE SEQUENCE [LARGE SCALE GENOMIC DNA]</scope>
    <source>
        <strain evidence="2 3">JCM 12520</strain>
    </source>
</reference>
<keyword evidence="3" id="KW-1185">Reference proteome</keyword>
<name>A0ABV5VYW7_9BACL</name>
<gene>
    <name evidence="2" type="ORF">ACFFNY_18210</name>
</gene>
<dbReference type="InterPro" id="IPR006626">
    <property type="entry name" value="PbH1"/>
</dbReference>
<dbReference type="InterPro" id="IPR011050">
    <property type="entry name" value="Pectin_lyase_fold/virulence"/>
</dbReference>
<dbReference type="EMBL" id="JBHMAG010000012">
    <property type="protein sequence ID" value="MFB9753504.1"/>
    <property type="molecule type" value="Genomic_DNA"/>
</dbReference>
<evidence type="ECO:0000313" key="3">
    <source>
        <dbReference type="Proteomes" id="UP001589619"/>
    </source>
</evidence>
<dbReference type="RefSeq" id="WP_344901216.1">
    <property type="nucleotide sequence ID" value="NZ_BAAAYO010000001.1"/>
</dbReference>
<proteinExistence type="predicted"/>
<feature type="chain" id="PRO_5045612195" evidence="1">
    <location>
        <begin position="24"/>
        <end position="474"/>
    </location>
</feature>
<organism evidence="2 3">
    <name type="scientific">Paenibacillus hodogayensis</name>
    <dbReference type="NCBI Taxonomy" id="279208"/>
    <lineage>
        <taxon>Bacteria</taxon>
        <taxon>Bacillati</taxon>
        <taxon>Bacillota</taxon>
        <taxon>Bacilli</taxon>
        <taxon>Bacillales</taxon>
        <taxon>Paenibacillaceae</taxon>
        <taxon>Paenibacillus</taxon>
    </lineage>
</organism>
<dbReference type="Proteomes" id="UP001589619">
    <property type="component" value="Unassembled WGS sequence"/>
</dbReference>